<feature type="region of interest" description="Disordered" evidence="1">
    <location>
        <begin position="1"/>
        <end position="39"/>
    </location>
</feature>
<feature type="compositionally biased region" description="Basic and acidic residues" evidence="1">
    <location>
        <begin position="21"/>
        <end position="33"/>
    </location>
</feature>
<protein>
    <submittedName>
        <fullName evidence="2">Uncharacterized protein</fullName>
    </submittedName>
</protein>
<dbReference type="EMBL" id="JH767557">
    <property type="protein sequence ID" value="EON62022.1"/>
    <property type="molecule type" value="Genomic_DNA"/>
</dbReference>
<dbReference type="AlphaFoldDB" id="R7YJC1"/>
<evidence type="ECO:0000313" key="2">
    <source>
        <dbReference type="EMBL" id="EON62022.1"/>
    </source>
</evidence>
<dbReference type="OrthoDB" id="62952at2759"/>
<sequence length="330" mass="38620">MPPNGHDKRRASSAESPGLDPSDRPQKHPKLDKTPLTPRASFLGLPRELRDQIYNQFFSIPNYDDPFDRRIERERSDVYSGTPRSLGWLLEEPLLQVNEAISYEATEALFSNHTVLFVCGPRVLLDVLSALPRSLTQKLRRIEHFWLTPPRDLYDTIYTIDEEELGPLFRFFSRHLRLASLTIPLQFLGTEYRELPPRTWYSIMCAVRSVGLLLAGTLSQFDIRYEPRNIMALVERRVELHKMIAAEPQEWDLVHYEALGAVQDEMEARGCEIRLVDLVVGLRRQPRTWEEEGEEAVITLRADLEREGWDCVKRKYEWQCDREWARLGWD</sequence>
<gene>
    <name evidence="2" type="ORF">W97_01241</name>
</gene>
<accession>R7YJC1</accession>
<reference evidence="3" key="1">
    <citation type="submission" date="2012-06" db="EMBL/GenBank/DDBJ databases">
        <title>The genome sequence of Coniosporium apollinis CBS 100218.</title>
        <authorList>
            <consortium name="The Broad Institute Genome Sequencing Platform"/>
            <person name="Cuomo C."/>
            <person name="Gorbushina A."/>
            <person name="Noack S."/>
            <person name="Walker B."/>
            <person name="Young S.K."/>
            <person name="Zeng Q."/>
            <person name="Gargeya S."/>
            <person name="Fitzgerald M."/>
            <person name="Haas B."/>
            <person name="Abouelleil A."/>
            <person name="Alvarado L."/>
            <person name="Arachchi H.M."/>
            <person name="Berlin A.M."/>
            <person name="Chapman S.B."/>
            <person name="Goldberg J."/>
            <person name="Griggs A."/>
            <person name="Gujja S."/>
            <person name="Hansen M."/>
            <person name="Howarth C."/>
            <person name="Imamovic A."/>
            <person name="Larimer J."/>
            <person name="McCowan C."/>
            <person name="Montmayeur A."/>
            <person name="Murphy C."/>
            <person name="Neiman D."/>
            <person name="Pearson M."/>
            <person name="Priest M."/>
            <person name="Roberts A."/>
            <person name="Saif S."/>
            <person name="Shea T."/>
            <person name="Sisk P."/>
            <person name="Sykes S."/>
            <person name="Wortman J."/>
            <person name="Nusbaum C."/>
            <person name="Birren B."/>
        </authorList>
    </citation>
    <scope>NUCLEOTIDE SEQUENCE [LARGE SCALE GENOMIC DNA]</scope>
    <source>
        <strain evidence="3">CBS 100218</strain>
    </source>
</reference>
<organism evidence="2 3">
    <name type="scientific">Coniosporium apollinis (strain CBS 100218)</name>
    <name type="common">Rock-inhabiting black yeast</name>
    <dbReference type="NCBI Taxonomy" id="1168221"/>
    <lineage>
        <taxon>Eukaryota</taxon>
        <taxon>Fungi</taxon>
        <taxon>Dikarya</taxon>
        <taxon>Ascomycota</taxon>
        <taxon>Pezizomycotina</taxon>
        <taxon>Dothideomycetes</taxon>
        <taxon>Dothideomycetes incertae sedis</taxon>
        <taxon>Coniosporium</taxon>
    </lineage>
</organism>
<dbReference type="GeneID" id="19898552"/>
<evidence type="ECO:0000256" key="1">
    <source>
        <dbReference type="SAM" id="MobiDB-lite"/>
    </source>
</evidence>
<dbReference type="HOGENOM" id="CLU_842018_0_0_1"/>
<proteinExistence type="predicted"/>
<dbReference type="RefSeq" id="XP_007777339.1">
    <property type="nucleotide sequence ID" value="XM_007779149.1"/>
</dbReference>
<keyword evidence="3" id="KW-1185">Reference proteome</keyword>
<name>R7YJC1_CONA1</name>
<dbReference type="Proteomes" id="UP000016924">
    <property type="component" value="Unassembled WGS sequence"/>
</dbReference>
<evidence type="ECO:0000313" key="3">
    <source>
        <dbReference type="Proteomes" id="UP000016924"/>
    </source>
</evidence>